<comment type="caution">
    <text evidence="2">The sequence shown here is derived from an EMBL/GenBank/DDBJ whole genome shotgun (WGS) entry which is preliminary data.</text>
</comment>
<dbReference type="AlphaFoldDB" id="A0A8J4QG18"/>
<organism evidence="2 3">
    <name type="scientific">Castanea mollissima</name>
    <name type="common">Chinese chestnut</name>
    <dbReference type="NCBI Taxonomy" id="60419"/>
    <lineage>
        <taxon>Eukaryota</taxon>
        <taxon>Viridiplantae</taxon>
        <taxon>Streptophyta</taxon>
        <taxon>Embryophyta</taxon>
        <taxon>Tracheophyta</taxon>
        <taxon>Spermatophyta</taxon>
        <taxon>Magnoliopsida</taxon>
        <taxon>eudicotyledons</taxon>
        <taxon>Gunneridae</taxon>
        <taxon>Pentapetalae</taxon>
        <taxon>rosids</taxon>
        <taxon>fabids</taxon>
        <taxon>Fagales</taxon>
        <taxon>Fagaceae</taxon>
        <taxon>Castanea</taxon>
    </lineage>
</organism>
<dbReference type="OrthoDB" id="8891264at2759"/>
<feature type="domain" description="Protein kinase" evidence="1">
    <location>
        <begin position="194"/>
        <end position="488"/>
    </location>
</feature>
<keyword evidence="3" id="KW-1185">Reference proteome</keyword>
<gene>
    <name evidence="2" type="ORF">CMV_023410</name>
</gene>
<proteinExistence type="predicted"/>
<dbReference type="GO" id="GO:0004672">
    <property type="term" value="F:protein kinase activity"/>
    <property type="evidence" value="ECO:0007669"/>
    <property type="project" value="InterPro"/>
</dbReference>
<dbReference type="Proteomes" id="UP000737018">
    <property type="component" value="Unassembled WGS sequence"/>
</dbReference>
<evidence type="ECO:0000313" key="3">
    <source>
        <dbReference type="Proteomes" id="UP000737018"/>
    </source>
</evidence>
<protein>
    <recommendedName>
        <fullName evidence="1">Protein kinase domain-containing protein</fullName>
    </recommendedName>
</protein>
<dbReference type="SUPFAM" id="SSF56112">
    <property type="entry name" value="Protein kinase-like (PK-like)"/>
    <property type="match status" value="1"/>
</dbReference>
<accession>A0A8J4QG18</accession>
<evidence type="ECO:0000313" key="2">
    <source>
        <dbReference type="EMBL" id="KAF3950887.1"/>
    </source>
</evidence>
<dbReference type="InterPro" id="IPR000719">
    <property type="entry name" value="Prot_kinase_dom"/>
</dbReference>
<sequence length="527" mass="57612">MTIQLFEIANQSDDGESESRETGIVPWRAAAQEDTNDRYVAALRGETLTRKPYVRIQEIPKQSDTKATLEQKADKEKDIAFTNNETHMTNNVIQQAVHATSMAEFVANNSELGSPTISEERIPSLVEYSFTPLAKLESVSSVLNGANPIPANNTYTDANGARSLSISLLFPPPMSEIETDDSCSESNEAPHAAAQFSNSVLNGTNPIPTNNSNTDANGARSLSISFLFPPPMSEIETDDSCSESNETPRAAAQFSYSISSCFPPAKSRTNSSKRPRHTILPTRFKGVEYGTLSGHLHNPKSTSLMSWAARIKVALDIARGIEFLHVYAVPSIIHRNIKPSNIFLDATLTAKLSNFNRSMNASKWCDHVINKAIGIDGGIDPEFRSTLHLTTRVDVYSFGKVLLEMLSGSKQFHVTNIYEEERCLVKFVAPYIAQEKIHKFLDPKVPPPTPLEMEALANVATLALDCVSIQSVLHPSMTKVANTIQSTLEGILEGQVIPYNSIACSCESISDAESEIIIDVDIGSFGV</sequence>
<reference evidence="2" key="1">
    <citation type="submission" date="2020-03" db="EMBL/GenBank/DDBJ databases">
        <title>Castanea mollissima Vanexum genome sequencing.</title>
        <authorList>
            <person name="Staton M."/>
        </authorList>
    </citation>
    <scope>NUCLEOTIDE SEQUENCE</scope>
    <source>
        <tissue evidence="2">Leaf</tissue>
    </source>
</reference>
<dbReference type="Pfam" id="PF00069">
    <property type="entry name" value="Pkinase"/>
    <property type="match status" value="1"/>
</dbReference>
<dbReference type="PANTHER" id="PTHR46146">
    <property type="entry name" value="SERINE/THREONINE-PROTEIN KINASE-LIKE PROTEIN CCR4"/>
    <property type="match status" value="1"/>
</dbReference>
<dbReference type="GO" id="GO:0005524">
    <property type="term" value="F:ATP binding"/>
    <property type="evidence" value="ECO:0007669"/>
    <property type="project" value="InterPro"/>
</dbReference>
<dbReference type="EMBL" id="JRKL02005224">
    <property type="protein sequence ID" value="KAF3950887.1"/>
    <property type="molecule type" value="Genomic_DNA"/>
</dbReference>
<evidence type="ECO:0000259" key="1">
    <source>
        <dbReference type="PROSITE" id="PS50011"/>
    </source>
</evidence>
<dbReference type="InterPro" id="IPR011009">
    <property type="entry name" value="Kinase-like_dom_sf"/>
</dbReference>
<dbReference type="PANTHER" id="PTHR46146:SF4">
    <property type="entry name" value="SERINE_THREONINE-PROTEIN KINASE-LIKE PROTEIN CCR4"/>
    <property type="match status" value="1"/>
</dbReference>
<dbReference type="Gene3D" id="1.10.510.10">
    <property type="entry name" value="Transferase(Phosphotransferase) domain 1"/>
    <property type="match status" value="1"/>
</dbReference>
<name>A0A8J4QG18_9ROSI</name>
<dbReference type="PROSITE" id="PS50011">
    <property type="entry name" value="PROTEIN_KINASE_DOM"/>
    <property type="match status" value="1"/>
</dbReference>